<organism evidence="1 2">
    <name type="scientific">Bombardia bombarda</name>
    <dbReference type="NCBI Taxonomy" id="252184"/>
    <lineage>
        <taxon>Eukaryota</taxon>
        <taxon>Fungi</taxon>
        <taxon>Dikarya</taxon>
        <taxon>Ascomycota</taxon>
        <taxon>Pezizomycotina</taxon>
        <taxon>Sordariomycetes</taxon>
        <taxon>Sordariomycetidae</taxon>
        <taxon>Sordariales</taxon>
        <taxon>Lasiosphaeriaceae</taxon>
        <taxon>Bombardia</taxon>
    </lineage>
</organism>
<dbReference type="EMBL" id="JAULSR010000012">
    <property type="protein sequence ID" value="KAK0609674.1"/>
    <property type="molecule type" value="Genomic_DNA"/>
</dbReference>
<proteinExistence type="predicted"/>
<accession>A0AA39U2D4</accession>
<reference evidence="1" key="1">
    <citation type="submission" date="2023-06" db="EMBL/GenBank/DDBJ databases">
        <title>Genome-scale phylogeny and comparative genomics of the fungal order Sordariales.</title>
        <authorList>
            <consortium name="Lawrence Berkeley National Laboratory"/>
            <person name="Hensen N."/>
            <person name="Bonometti L."/>
            <person name="Westerberg I."/>
            <person name="Brannstrom I.O."/>
            <person name="Guillou S."/>
            <person name="Cros-Aarteil S."/>
            <person name="Calhoun S."/>
            <person name="Haridas S."/>
            <person name="Kuo A."/>
            <person name="Mondo S."/>
            <person name="Pangilinan J."/>
            <person name="Riley R."/>
            <person name="LaButti K."/>
            <person name="Andreopoulos B."/>
            <person name="Lipzen A."/>
            <person name="Chen C."/>
            <person name="Yanf M."/>
            <person name="Daum C."/>
            <person name="Ng V."/>
            <person name="Clum A."/>
            <person name="Steindorff A."/>
            <person name="Ohm R."/>
            <person name="Martin F."/>
            <person name="Silar P."/>
            <person name="Natvig D."/>
            <person name="Lalanne C."/>
            <person name="Gautier V."/>
            <person name="Ament-velasquez S.L."/>
            <person name="Kruys A."/>
            <person name="Hutchinson M.I."/>
            <person name="Powell A.J."/>
            <person name="Barry K."/>
            <person name="Miller A.N."/>
            <person name="Grigoriev I.V."/>
            <person name="Debuchy R."/>
            <person name="Gladieux P."/>
            <person name="Thoren M.H."/>
            <person name="Johannesson H."/>
        </authorList>
    </citation>
    <scope>NUCLEOTIDE SEQUENCE</scope>
    <source>
        <strain evidence="1">SMH3391-2</strain>
    </source>
</reference>
<gene>
    <name evidence="1" type="ORF">B0T17DRAFT_501401</name>
</gene>
<dbReference type="AlphaFoldDB" id="A0AA39U2D4"/>
<feature type="non-terminal residue" evidence="1">
    <location>
        <position position="1"/>
    </location>
</feature>
<comment type="caution">
    <text evidence="1">The sequence shown here is derived from an EMBL/GenBank/DDBJ whole genome shotgun (WGS) entry which is preliminary data.</text>
</comment>
<evidence type="ECO:0000313" key="2">
    <source>
        <dbReference type="Proteomes" id="UP001174934"/>
    </source>
</evidence>
<evidence type="ECO:0000313" key="1">
    <source>
        <dbReference type="EMBL" id="KAK0609674.1"/>
    </source>
</evidence>
<dbReference type="Proteomes" id="UP001174934">
    <property type="component" value="Unassembled WGS sequence"/>
</dbReference>
<sequence length="83" mass="9377">STRDSLVVTDPTTSLAISGLSRAERTGCRVFHCLWPYVLTGAQPVRYIGRHHSHKLQSLFSMNFSCYMNVHRLQSLILSNSLI</sequence>
<name>A0AA39U2D4_9PEZI</name>
<keyword evidence="2" id="KW-1185">Reference proteome</keyword>
<protein>
    <submittedName>
        <fullName evidence="1">Uncharacterized protein</fullName>
    </submittedName>
</protein>